<dbReference type="NCBIfam" id="TIGR00151">
    <property type="entry name" value="ispF"/>
    <property type="match status" value="1"/>
</dbReference>
<evidence type="ECO:0000256" key="4">
    <source>
        <dbReference type="ARBA" id="ARBA00011233"/>
    </source>
</evidence>
<evidence type="ECO:0000256" key="9">
    <source>
        <dbReference type="HAMAP-Rule" id="MF_00107"/>
    </source>
</evidence>
<dbReference type="Pfam" id="PF02542">
    <property type="entry name" value="YgbB"/>
    <property type="match status" value="1"/>
</dbReference>
<feature type="binding site" evidence="9">
    <location>
        <position position="12"/>
    </location>
    <ligand>
        <name>a divalent metal cation</name>
        <dbReference type="ChEBI" id="CHEBI:60240"/>
    </ligand>
</feature>
<evidence type="ECO:0000256" key="10">
    <source>
        <dbReference type="RuleBase" id="RU004395"/>
    </source>
</evidence>
<comment type="similarity">
    <text evidence="3 9 10">Belongs to the IspF family.</text>
</comment>
<dbReference type="GO" id="GO:0008685">
    <property type="term" value="F:2-C-methyl-D-erythritol 2,4-cyclodiphosphate synthase activity"/>
    <property type="evidence" value="ECO:0007669"/>
    <property type="project" value="UniProtKB-UniRule"/>
</dbReference>
<proteinExistence type="inferred from homology"/>
<dbReference type="AlphaFoldDB" id="A0A1G7N009"/>
<keyword evidence="13" id="KW-1185">Reference proteome</keyword>
<feature type="domain" description="2-C-methyl-D-erythritol 2,4-cyclodiphosphate synthase" evidence="11">
    <location>
        <begin position="3"/>
        <end position="156"/>
    </location>
</feature>
<organism evidence="12 13">
    <name type="scientific">Onishia taeanensis</name>
    <dbReference type="NCBI Taxonomy" id="284577"/>
    <lineage>
        <taxon>Bacteria</taxon>
        <taxon>Pseudomonadati</taxon>
        <taxon>Pseudomonadota</taxon>
        <taxon>Gammaproteobacteria</taxon>
        <taxon>Oceanospirillales</taxon>
        <taxon>Halomonadaceae</taxon>
        <taxon>Onishia</taxon>
    </lineage>
</organism>
<comment type="catalytic activity">
    <reaction evidence="1 9 10">
        <text>4-CDP-2-C-methyl-D-erythritol 2-phosphate = 2-C-methyl-D-erythritol 2,4-cyclic diphosphate + CMP</text>
        <dbReference type="Rhea" id="RHEA:23864"/>
        <dbReference type="ChEBI" id="CHEBI:57919"/>
        <dbReference type="ChEBI" id="CHEBI:58483"/>
        <dbReference type="ChEBI" id="CHEBI:60377"/>
        <dbReference type="EC" id="4.6.1.12"/>
    </reaction>
</comment>
<comment type="pathway">
    <text evidence="2 9">Isoprenoid biosynthesis; isopentenyl diphosphate biosynthesis via DXP pathway; isopentenyl diphosphate from 1-deoxy-D-xylulose 5-phosphate: step 4/6.</text>
</comment>
<feature type="site" description="Transition state stabilizer" evidence="9">
    <location>
        <position position="36"/>
    </location>
</feature>
<evidence type="ECO:0000313" key="13">
    <source>
        <dbReference type="Proteomes" id="UP000198641"/>
    </source>
</evidence>
<name>A0A1G7N009_9GAMM</name>
<feature type="site" description="Transition state stabilizer" evidence="9">
    <location>
        <position position="135"/>
    </location>
</feature>
<feature type="binding site" evidence="9">
    <location>
        <position position="141"/>
    </location>
    <ligand>
        <name>4-CDP-2-C-methyl-D-erythritol 2-phosphate</name>
        <dbReference type="ChEBI" id="CHEBI:57919"/>
    </ligand>
</feature>
<comment type="cofactor">
    <cofactor evidence="9">
        <name>a divalent metal cation</name>
        <dbReference type="ChEBI" id="CHEBI:60240"/>
    </cofactor>
    <text evidence="9">Binds 1 divalent metal cation per subunit.</text>
</comment>
<dbReference type="InterPro" id="IPR003526">
    <property type="entry name" value="MECDP_synthase"/>
</dbReference>
<dbReference type="PANTHER" id="PTHR43181">
    <property type="entry name" value="2-C-METHYL-D-ERYTHRITOL 2,4-CYCLODIPHOSPHATE SYNTHASE, CHLOROPLASTIC"/>
    <property type="match status" value="1"/>
</dbReference>
<feature type="binding site" evidence="9">
    <location>
        <position position="44"/>
    </location>
    <ligand>
        <name>a divalent metal cation</name>
        <dbReference type="ChEBI" id="CHEBI:60240"/>
    </ligand>
</feature>
<evidence type="ECO:0000256" key="6">
    <source>
        <dbReference type="ARBA" id="ARBA00022723"/>
    </source>
</evidence>
<comment type="function">
    <text evidence="9">Involved in the biosynthesis of isopentenyl diphosphate (IPP) and dimethylallyl diphosphate (DMAPP), two major building blocks of isoprenoid compounds. Catalyzes the conversion of 4-diphosphocytidyl-2-C-methyl-D-erythritol 2-phosphate (CDP-ME2P) to 2-C-methyl-D-erythritol 2,4-cyclodiphosphate (ME-CPP) with a corresponding release of cytidine 5-monophosphate (CMP).</text>
</comment>
<dbReference type="STRING" id="284577.SAMN05216571_101122"/>
<keyword evidence="8 9" id="KW-0456">Lyase</keyword>
<dbReference type="EMBL" id="FNCI01000001">
    <property type="protein sequence ID" value="SDF66670.1"/>
    <property type="molecule type" value="Genomic_DNA"/>
</dbReference>
<evidence type="ECO:0000256" key="8">
    <source>
        <dbReference type="ARBA" id="ARBA00023239"/>
    </source>
</evidence>
<dbReference type="Proteomes" id="UP000198641">
    <property type="component" value="Unassembled WGS sequence"/>
</dbReference>
<accession>A0A1G7N009</accession>
<feature type="binding site" evidence="9">
    <location>
        <begin position="10"/>
        <end position="12"/>
    </location>
    <ligand>
        <name>4-CDP-2-C-methyl-D-erythritol 2-phosphate</name>
        <dbReference type="ChEBI" id="CHEBI:57919"/>
    </ligand>
</feature>
<feature type="binding site" evidence="9">
    <location>
        <position position="144"/>
    </location>
    <ligand>
        <name>4-CDP-2-C-methyl-D-erythritol 2-phosphate</name>
        <dbReference type="ChEBI" id="CHEBI:57919"/>
    </ligand>
</feature>
<dbReference type="EC" id="4.6.1.12" evidence="5 9"/>
<dbReference type="SUPFAM" id="SSF69765">
    <property type="entry name" value="IpsF-like"/>
    <property type="match status" value="1"/>
</dbReference>
<dbReference type="GO" id="GO:0016114">
    <property type="term" value="P:terpenoid biosynthetic process"/>
    <property type="evidence" value="ECO:0007669"/>
    <property type="project" value="InterPro"/>
</dbReference>
<feature type="binding site" evidence="9">
    <location>
        <begin position="134"/>
        <end position="137"/>
    </location>
    <ligand>
        <name>4-CDP-2-C-methyl-D-erythritol 2-phosphate</name>
        <dbReference type="ChEBI" id="CHEBI:57919"/>
    </ligand>
</feature>
<evidence type="ECO:0000256" key="1">
    <source>
        <dbReference type="ARBA" id="ARBA00000200"/>
    </source>
</evidence>
<dbReference type="UniPathway" id="UPA00056">
    <property type="reaction ID" value="UER00095"/>
</dbReference>
<dbReference type="HAMAP" id="MF_00107">
    <property type="entry name" value="IspF"/>
    <property type="match status" value="1"/>
</dbReference>
<evidence type="ECO:0000256" key="3">
    <source>
        <dbReference type="ARBA" id="ARBA00008480"/>
    </source>
</evidence>
<gene>
    <name evidence="9" type="primary">ispF</name>
    <name evidence="12" type="ORF">SAMN05216571_101122</name>
</gene>
<evidence type="ECO:0000313" key="12">
    <source>
        <dbReference type="EMBL" id="SDF66670.1"/>
    </source>
</evidence>
<dbReference type="InterPro" id="IPR020555">
    <property type="entry name" value="MECDP_synthase_CS"/>
</dbReference>
<dbReference type="InterPro" id="IPR036571">
    <property type="entry name" value="MECDP_synthase_sf"/>
</dbReference>
<evidence type="ECO:0000256" key="5">
    <source>
        <dbReference type="ARBA" id="ARBA00012579"/>
    </source>
</evidence>
<evidence type="ECO:0000259" key="11">
    <source>
        <dbReference type="Pfam" id="PF02542"/>
    </source>
</evidence>
<dbReference type="FunFam" id="3.30.1330.50:FF:000001">
    <property type="entry name" value="2-C-methyl-D-erythritol 2,4-cyclodiphosphate synthase"/>
    <property type="match status" value="1"/>
</dbReference>
<dbReference type="Gene3D" id="3.30.1330.50">
    <property type="entry name" value="2-C-methyl-D-erythritol 2,4-cyclodiphosphate synthase"/>
    <property type="match status" value="1"/>
</dbReference>
<keyword evidence="7 9" id="KW-0414">Isoprene biosynthesis</keyword>
<sequence length="168" mass="17578">MTLRIGHGFDVHRFGEGDHLMLGGVRVPFEHGFVAHSDGDVLLHAVCDALLGACALGDIGRHFPDTDPAWSGADSRALLRHVTTLVQGKDLKVGNLDVTLIAQAPKMAPHLAAMIDHLAADLDVAPDAVNVKATTTERLGFTGRGEGIAAEAVVLLEACPASGVRHDG</sequence>
<evidence type="ECO:0000256" key="2">
    <source>
        <dbReference type="ARBA" id="ARBA00004709"/>
    </source>
</evidence>
<evidence type="ECO:0000256" key="7">
    <source>
        <dbReference type="ARBA" id="ARBA00023229"/>
    </source>
</evidence>
<feature type="binding site" evidence="9">
    <location>
        <begin position="102"/>
        <end position="108"/>
    </location>
    <ligand>
        <name>4-CDP-2-C-methyl-D-erythritol 2-phosphate</name>
        <dbReference type="ChEBI" id="CHEBI:57919"/>
    </ligand>
</feature>
<dbReference type="GO" id="GO:0019288">
    <property type="term" value="P:isopentenyl diphosphate biosynthetic process, methylerythritol 4-phosphate pathway"/>
    <property type="evidence" value="ECO:0007669"/>
    <property type="project" value="UniProtKB-UniRule"/>
</dbReference>
<comment type="subunit">
    <text evidence="4 9">Homotrimer.</text>
</comment>
<reference evidence="12 13" key="1">
    <citation type="submission" date="2016-10" db="EMBL/GenBank/DDBJ databases">
        <authorList>
            <person name="de Groot N.N."/>
        </authorList>
    </citation>
    <scope>NUCLEOTIDE SEQUENCE [LARGE SCALE GENOMIC DNA]</scope>
    <source>
        <strain evidence="12 13">BH539</strain>
    </source>
</reference>
<feature type="binding site" evidence="9">
    <location>
        <begin position="36"/>
        <end position="37"/>
    </location>
    <ligand>
        <name>4-CDP-2-C-methyl-D-erythritol 2-phosphate</name>
        <dbReference type="ChEBI" id="CHEBI:57919"/>
    </ligand>
</feature>
<feature type="binding site" evidence="9">
    <location>
        <position position="10"/>
    </location>
    <ligand>
        <name>a divalent metal cation</name>
        <dbReference type="ChEBI" id="CHEBI:60240"/>
    </ligand>
</feature>
<feature type="binding site" evidence="9">
    <location>
        <begin position="58"/>
        <end position="60"/>
    </location>
    <ligand>
        <name>4-CDP-2-C-methyl-D-erythritol 2-phosphate</name>
        <dbReference type="ChEBI" id="CHEBI:57919"/>
    </ligand>
</feature>
<feature type="binding site" evidence="9">
    <location>
        <begin position="63"/>
        <end position="67"/>
    </location>
    <ligand>
        <name>4-CDP-2-C-methyl-D-erythritol 2-phosphate</name>
        <dbReference type="ChEBI" id="CHEBI:57919"/>
    </ligand>
</feature>
<dbReference type="PROSITE" id="PS01350">
    <property type="entry name" value="ISPF"/>
    <property type="match status" value="1"/>
</dbReference>
<keyword evidence="6 9" id="KW-0479">Metal-binding</keyword>
<protein>
    <recommendedName>
        <fullName evidence="5 9">2-C-methyl-D-erythritol 2,4-cyclodiphosphate synthase</fullName>
        <shortName evidence="9">MECDP-synthase</shortName>
        <shortName evidence="9">MECPP-synthase</shortName>
        <shortName evidence="9">MECPS</shortName>
        <ecNumber evidence="5 9">4.6.1.12</ecNumber>
    </recommendedName>
</protein>
<dbReference type="CDD" id="cd00554">
    <property type="entry name" value="MECDP_synthase"/>
    <property type="match status" value="1"/>
</dbReference>
<dbReference type="PANTHER" id="PTHR43181:SF1">
    <property type="entry name" value="2-C-METHYL-D-ERYTHRITOL 2,4-CYCLODIPHOSPHATE SYNTHASE, CHLOROPLASTIC"/>
    <property type="match status" value="1"/>
</dbReference>
<dbReference type="GO" id="GO:0046872">
    <property type="term" value="F:metal ion binding"/>
    <property type="evidence" value="ECO:0007669"/>
    <property type="project" value="UniProtKB-KW"/>
</dbReference>